<name>A0A7R9QD43_9ACAR</name>
<keyword evidence="3" id="KW-1185">Reference proteome</keyword>
<dbReference type="GO" id="GO:0030132">
    <property type="term" value="C:clathrin coat of coated pit"/>
    <property type="evidence" value="ECO:0007669"/>
    <property type="project" value="TreeGrafter"/>
</dbReference>
<dbReference type="GO" id="GO:0016197">
    <property type="term" value="P:endosomal transport"/>
    <property type="evidence" value="ECO:0007669"/>
    <property type="project" value="TreeGrafter"/>
</dbReference>
<evidence type="ECO:0000259" key="1">
    <source>
        <dbReference type="PROSITE" id="PS50031"/>
    </source>
</evidence>
<accession>A0A7R9QD43</accession>
<dbReference type="InterPro" id="IPR011992">
    <property type="entry name" value="EF-hand-dom_pair"/>
</dbReference>
<feature type="non-terminal residue" evidence="2">
    <location>
        <position position="1"/>
    </location>
</feature>
<dbReference type="PROSITE" id="PS50031">
    <property type="entry name" value="EH"/>
    <property type="match status" value="1"/>
</dbReference>
<dbReference type="Proteomes" id="UP000728032">
    <property type="component" value="Unassembled WGS sequence"/>
</dbReference>
<dbReference type="AlphaFoldDB" id="A0A7R9QD43"/>
<dbReference type="SUPFAM" id="SSF47473">
    <property type="entry name" value="EF-hand"/>
    <property type="match status" value="1"/>
</dbReference>
<dbReference type="PANTHER" id="PTHR11216">
    <property type="entry name" value="EH DOMAIN"/>
    <property type="match status" value="1"/>
</dbReference>
<dbReference type="InterPro" id="IPR000261">
    <property type="entry name" value="EH_dom"/>
</dbReference>
<proteinExistence type="predicted"/>
<dbReference type="Pfam" id="PF12763">
    <property type="entry name" value="EH"/>
    <property type="match status" value="1"/>
</dbReference>
<feature type="domain" description="EH" evidence="1">
    <location>
        <begin position="5"/>
        <end position="89"/>
    </location>
</feature>
<evidence type="ECO:0000313" key="3">
    <source>
        <dbReference type="Proteomes" id="UP000728032"/>
    </source>
</evidence>
<dbReference type="EMBL" id="OC915306">
    <property type="protein sequence ID" value="CAD7639795.1"/>
    <property type="molecule type" value="Genomic_DNA"/>
</dbReference>
<gene>
    <name evidence="2" type="ORF">ONB1V03_LOCUS2207</name>
</gene>
<organism evidence="2">
    <name type="scientific">Oppiella nova</name>
    <dbReference type="NCBI Taxonomy" id="334625"/>
    <lineage>
        <taxon>Eukaryota</taxon>
        <taxon>Metazoa</taxon>
        <taxon>Ecdysozoa</taxon>
        <taxon>Arthropoda</taxon>
        <taxon>Chelicerata</taxon>
        <taxon>Arachnida</taxon>
        <taxon>Acari</taxon>
        <taxon>Acariformes</taxon>
        <taxon>Sarcoptiformes</taxon>
        <taxon>Oribatida</taxon>
        <taxon>Brachypylina</taxon>
        <taxon>Oppioidea</taxon>
        <taxon>Oppiidae</taxon>
        <taxon>Oppiella</taxon>
    </lineage>
</organism>
<dbReference type="Gene3D" id="1.10.238.10">
    <property type="entry name" value="EF-hand"/>
    <property type="match status" value="1"/>
</dbReference>
<dbReference type="CDD" id="cd00052">
    <property type="entry name" value="EH"/>
    <property type="match status" value="1"/>
</dbReference>
<reference evidence="2" key="1">
    <citation type="submission" date="2020-11" db="EMBL/GenBank/DDBJ databases">
        <authorList>
            <person name="Tran Van P."/>
        </authorList>
    </citation>
    <scope>NUCLEOTIDE SEQUENCE</scope>
</reference>
<protein>
    <recommendedName>
        <fullName evidence="1">EH domain-containing protein</fullName>
    </recommendedName>
</protein>
<dbReference type="GO" id="GO:0006897">
    <property type="term" value="P:endocytosis"/>
    <property type="evidence" value="ECO:0007669"/>
    <property type="project" value="TreeGrafter"/>
</dbReference>
<dbReference type="PANTHER" id="PTHR11216:SF176">
    <property type="entry name" value="EPIDERMAL GROWTH FACTOR RECEPTOR PATHWAY SUBSTRATE CLONE 15, ISOFORM A"/>
    <property type="match status" value="1"/>
</dbReference>
<evidence type="ECO:0000313" key="2">
    <source>
        <dbReference type="EMBL" id="CAD7639795.1"/>
    </source>
</evidence>
<dbReference type="EMBL" id="CAJPVJ010000481">
    <property type="protein sequence ID" value="CAG2162615.1"/>
    <property type="molecule type" value="Genomic_DNA"/>
</dbReference>
<dbReference type="OrthoDB" id="524326at2759"/>
<dbReference type="SMART" id="SM00027">
    <property type="entry name" value="EH"/>
    <property type="match status" value="1"/>
</dbReference>
<sequence length="124" mass="13675">ISGTHIQAYEELYKQVDPTASNYINAIDAANFLKKSGLSQATLGKIWDLSDPNCKGFLDKRSLFVALKLIALVQNGRQPSIADLALNIPAPKMGDPIDWSISQSDRQKYSDLFLTLNPLDGRIP</sequence>